<dbReference type="EMBL" id="LCMV01000012">
    <property type="protein sequence ID" value="KKU44028.1"/>
    <property type="molecule type" value="Genomic_DNA"/>
</dbReference>
<dbReference type="InterPro" id="IPR001789">
    <property type="entry name" value="Sig_transdc_resp-reg_receiver"/>
</dbReference>
<feature type="domain" description="Response regulatory" evidence="3">
    <location>
        <begin position="5"/>
        <end position="123"/>
    </location>
</feature>
<evidence type="ECO:0000313" key="4">
    <source>
        <dbReference type="EMBL" id="KKU44028.1"/>
    </source>
</evidence>
<name>A0A0G1SPT3_9BACT</name>
<accession>A0A0G1SPT3</accession>
<evidence type="ECO:0000259" key="3">
    <source>
        <dbReference type="PROSITE" id="PS50110"/>
    </source>
</evidence>
<evidence type="ECO:0000256" key="2">
    <source>
        <dbReference type="PROSITE-ProRule" id="PRU00169"/>
    </source>
</evidence>
<evidence type="ECO:0000256" key="1">
    <source>
        <dbReference type="ARBA" id="ARBA00022553"/>
    </source>
</evidence>
<dbReference type="Proteomes" id="UP000034487">
    <property type="component" value="Unassembled WGS sequence"/>
</dbReference>
<organism evidence="4 5">
    <name type="scientific">Berkelbacteria bacterium GW2011_GWA2_46_7</name>
    <dbReference type="NCBI Taxonomy" id="1618335"/>
    <lineage>
        <taxon>Bacteria</taxon>
        <taxon>Candidatus Berkelbacteria</taxon>
    </lineage>
</organism>
<dbReference type="Gene3D" id="3.40.50.2300">
    <property type="match status" value="1"/>
</dbReference>
<feature type="modified residue" description="4-aspartylphosphate" evidence="2">
    <location>
        <position position="53"/>
    </location>
</feature>
<dbReference type="PROSITE" id="PS50110">
    <property type="entry name" value="RESPONSE_REGULATORY"/>
    <property type="match status" value="1"/>
</dbReference>
<dbReference type="InterPro" id="IPR050595">
    <property type="entry name" value="Bact_response_regulator"/>
</dbReference>
<sequence>MKTKRVLLVEDEPLLIDLYQERFSEEDFSLEIARDGNEALKKADLGADLILLDILLPGINGFEVLRRLKRNLDTRDIPVIVLTNLGSEQSDSDKQLAFSLGAVDYLVKSYHTPDEMVEIVNKRLA</sequence>
<dbReference type="Pfam" id="PF00072">
    <property type="entry name" value="Response_reg"/>
    <property type="match status" value="1"/>
</dbReference>
<gene>
    <name evidence="4" type="ORF">UX60_C0012G0003</name>
</gene>
<reference evidence="4 5" key="1">
    <citation type="journal article" date="2015" name="Nature">
        <title>rRNA introns, odd ribosomes, and small enigmatic genomes across a large radiation of phyla.</title>
        <authorList>
            <person name="Brown C.T."/>
            <person name="Hug L.A."/>
            <person name="Thomas B.C."/>
            <person name="Sharon I."/>
            <person name="Castelle C.J."/>
            <person name="Singh A."/>
            <person name="Wilkins M.J."/>
            <person name="Williams K.H."/>
            <person name="Banfield J.F."/>
        </authorList>
    </citation>
    <scope>NUCLEOTIDE SEQUENCE [LARGE SCALE GENOMIC DNA]</scope>
</reference>
<dbReference type="InterPro" id="IPR011006">
    <property type="entry name" value="CheY-like_superfamily"/>
</dbReference>
<protein>
    <submittedName>
        <fullName evidence="4">Response regulator receiver modulated diguanylate cyclase/phosphodiesterase with PAS/PAC sensor(S)</fullName>
    </submittedName>
</protein>
<dbReference type="GO" id="GO:0000160">
    <property type="term" value="P:phosphorelay signal transduction system"/>
    <property type="evidence" value="ECO:0007669"/>
    <property type="project" value="InterPro"/>
</dbReference>
<comment type="caution">
    <text evidence="4">The sequence shown here is derived from an EMBL/GenBank/DDBJ whole genome shotgun (WGS) entry which is preliminary data.</text>
</comment>
<dbReference type="SUPFAM" id="SSF52172">
    <property type="entry name" value="CheY-like"/>
    <property type="match status" value="1"/>
</dbReference>
<keyword evidence="1 2" id="KW-0597">Phosphoprotein</keyword>
<dbReference type="PANTHER" id="PTHR44591:SF3">
    <property type="entry name" value="RESPONSE REGULATORY DOMAIN-CONTAINING PROTEIN"/>
    <property type="match status" value="1"/>
</dbReference>
<dbReference type="AlphaFoldDB" id="A0A0G1SPT3"/>
<dbReference type="SMART" id="SM00448">
    <property type="entry name" value="REC"/>
    <property type="match status" value="1"/>
</dbReference>
<dbReference type="PANTHER" id="PTHR44591">
    <property type="entry name" value="STRESS RESPONSE REGULATOR PROTEIN 1"/>
    <property type="match status" value="1"/>
</dbReference>
<evidence type="ECO:0000313" key="5">
    <source>
        <dbReference type="Proteomes" id="UP000034487"/>
    </source>
</evidence>
<proteinExistence type="predicted"/>